<dbReference type="CDD" id="cd05237">
    <property type="entry name" value="UDP_invert_4-6DH_SDR_e"/>
    <property type="match status" value="1"/>
</dbReference>
<dbReference type="InterPro" id="IPR051203">
    <property type="entry name" value="Polysaccharide_Synthase-Rel"/>
</dbReference>
<organism evidence="3 4">
    <name type="scientific">Desulfobacula toluolica (strain DSM 7467 / Tol2)</name>
    <dbReference type="NCBI Taxonomy" id="651182"/>
    <lineage>
        <taxon>Bacteria</taxon>
        <taxon>Pseudomonadati</taxon>
        <taxon>Thermodesulfobacteriota</taxon>
        <taxon>Desulfobacteria</taxon>
        <taxon>Desulfobacterales</taxon>
        <taxon>Desulfobacteraceae</taxon>
        <taxon>Desulfobacula</taxon>
    </lineage>
</organism>
<dbReference type="Gene3D" id="3.40.50.720">
    <property type="entry name" value="NAD(P)-binding Rossmann-like Domain"/>
    <property type="match status" value="1"/>
</dbReference>
<gene>
    <name evidence="3" type="ordered locus">TOL2_C07950</name>
</gene>
<dbReference type="PATRIC" id="fig|651182.5.peg.954"/>
<dbReference type="PANTHER" id="PTHR43318:SF1">
    <property type="entry name" value="POLYSACCHARIDE BIOSYNTHESIS PROTEIN EPSC-RELATED"/>
    <property type="match status" value="1"/>
</dbReference>
<evidence type="ECO:0000259" key="2">
    <source>
        <dbReference type="Pfam" id="PF02719"/>
    </source>
</evidence>
<protein>
    <submittedName>
        <fullName evidence="3">Capsular polysacchararide biosynthesis protein CapD</fullName>
    </submittedName>
</protein>
<dbReference type="AlphaFoldDB" id="K0NGK0"/>
<dbReference type="EMBL" id="FO203503">
    <property type="protein sequence ID" value="CCK78963.1"/>
    <property type="molecule type" value="Genomic_DNA"/>
</dbReference>
<dbReference type="PANTHER" id="PTHR43318">
    <property type="entry name" value="UDP-N-ACETYLGLUCOSAMINE 4,6-DEHYDRATASE"/>
    <property type="match status" value="1"/>
</dbReference>
<sequence length="300" mass="33640">MELKHRAGYQRYATVLGQIQDEDLIDGVMQRYKPQVIFHAAAYKHVPMLERNPWQAVSNNIRGNQVMLEKALEYGVGYFVLVSTDKAVRPTNIMGASKRVCELLVQSYMGNGTRMMAVRFGNVVGSSGSVIPLFREQIERGGPVTVTHPEVTRYFMTIPEASQLILQAGTQGKGGETFILEMGTPIKIAEMARDLIRLSGKEPDTDIEVQFTGLRQGEKLYEELITEGEGIVPTHHEKIMVLKANGDWNGLGTQQAFRNQLLTQLNDLYTTALLHDVQGIRQKMKQIVPEYEVQNSTCVL</sequence>
<dbReference type="STRING" id="651182.TOL2_C07950"/>
<reference evidence="3 4" key="1">
    <citation type="journal article" date="2013" name="Environ. Microbiol.">
        <title>Complete genome, catabolic sub-proteomes and key-metabolites of Desulfobacula toluolica Tol2, a marine, aromatic compound-degrading, sulfate-reducing bacterium.</title>
        <authorList>
            <person name="Wohlbrand L."/>
            <person name="Jacob J.H."/>
            <person name="Kube M."/>
            <person name="Mussmann M."/>
            <person name="Jarling R."/>
            <person name="Beck A."/>
            <person name="Amann R."/>
            <person name="Wilkes H."/>
            <person name="Reinhardt R."/>
            <person name="Rabus R."/>
        </authorList>
    </citation>
    <scope>NUCLEOTIDE SEQUENCE [LARGE SCALE GENOMIC DNA]</scope>
    <source>
        <strain evidence="4">DSM 7467 / Tol2</strain>
    </source>
</reference>
<accession>K0NGK0</accession>
<dbReference type="InterPro" id="IPR003869">
    <property type="entry name" value="Polysac_CapD-like"/>
</dbReference>
<dbReference type="HOGENOM" id="CLU_013560_4_0_7"/>
<dbReference type="Pfam" id="PF02719">
    <property type="entry name" value="Polysacc_synt_2"/>
    <property type="match status" value="1"/>
</dbReference>
<evidence type="ECO:0000313" key="4">
    <source>
        <dbReference type="Proteomes" id="UP000007347"/>
    </source>
</evidence>
<evidence type="ECO:0000256" key="1">
    <source>
        <dbReference type="ARBA" id="ARBA00007430"/>
    </source>
</evidence>
<feature type="domain" description="Polysaccharide biosynthesis protein CapD-like" evidence="2">
    <location>
        <begin position="11"/>
        <end position="243"/>
    </location>
</feature>
<proteinExistence type="inferred from homology"/>
<dbReference type="Proteomes" id="UP000007347">
    <property type="component" value="Chromosome"/>
</dbReference>
<dbReference type="SUPFAM" id="SSF51735">
    <property type="entry name" value="NAD(P)-binding Rossmann-fold domains"/>
    <property type="match status" value="1"/>
</dbReference>
<keyword evidence="4" id="KW-1185">Reference proteome</keyword>
<dbReference type="KEGG" id="dto:TOL2_C07950"/>
<evidence type="ECO:0000313" key="3">
    <source>
        <dbReference type="EMBL" id="CCK78963.1"/>
    </source>
</evidence>
<name>K0NGK0_DESTT</name>
<dbReference type="InterPro" id="IPR036291">
    <property type="entry name" value="NAD(P)-bd_dom_sf"/>
</dbReference>
<comment type="similarity">
    <text evidence="1">Belongs to the polysaccharide synthase family.</text>
</comment>